<dbReference type="InterPro" id="IPR037198">
    <property type="entry name" value="MutL_C_sf"/>
</dbReference>
<feature type="region of interest" description="Disordered" evidence="6">
    <location>
        <begin position="431"/>
        <end position="455"/>
    </location>
</feature>
<name>A0ABW4XND1_9GAMM</name>
<feature type="compositionally biased region" description="Polar residues" evidence="6">
    <location>
        <begin position="434"/>
        <end position="453"/>
    </location>
</feature>
<dbReference type="InterPro" id="IPR036890">
    <property type="entry name" value="HATPase_C_sf"/>
</dbReference>
<feature type="domain" description="DNA mismatch repair protein S5" evidence="7">
    <location>
        <begin position="212"/>
        <end position="330"/>
    </location>
</feature>
<evidence type="ECO:0000256" key="2">
    <source>
        <dbReference type="ARBA" id="ARBA00021975"/>
    </source>
</evidence>
<dbReference type="Gene3D" id="3.30.230.10">
    <property type="match status" value="1"/>
</dbReference>
<evidence type="ECO:0000313" key="8">
    <source>
        <dbReference type="EMBL" id="MFD2096530.1"/>
    </source>
</evidence>
<evidence type="ECO:0000256" key="3">
    <source>
        <dbReference type="ARBA" id="ARBA00022763"/>
    </source>
</evidence>
<evidence type="ECO:0000259" key="7">
    <source>
        <dbReference type="SMART" id="SM01340"/>
    </source>
</evidence>
<feature type="region of interest" description="Disordered" evidence="6">
    <location>
        <begin position="336"/>
        <end position="357"/>
    </location>
</feature>
<dbReference type="PANTHER" id="PTHR10073:SF12">
    <property type="entry name" value="DNA MISMATCH REPAIR PROTEIN MLH1"/>
    <property type="match status" value="1"/>
</dbReference>
<dbReference type="Pfam" id="PF13589">
    <property type="entry name" value="HATPase_c_3"/>
    <property type="match status" value="1"/>
</dbReference>
<gene>
    <name evidence="5 8" type="primary">mutL</name>
    <name evidence="8" type="ORF">ACFSJ3_11080</name>
</gene>
<dbReference type="PANTHER" id="PTHR10073">
    <property type="entry name" value="DNA MISMATCH REPAIR PROTEIN MLH, PMS, MUTL"/>
    <property type="match status" value="1"/>
</dbReference>
<dbReference type="Gene3D" id="3.30.565.10">
    <property type="entry name" value="Histidine kinase-like ATPase, C-terminal domain"/>
    <property type="match status" value="1"/>
</dbReference>
<dbReference type="InterPro" id="IPR014721">
    <property type="entry name" value="Ribsml_uS5_D2-typ_fold_subgr"/>
</dbReference>
<keyword evidence="8" id="KW-0378">Hydrolase</keyword>
<dbReference type="InterPro" id="IPR013507">
    <property type="entry name" value="DNA_mismatch_S5_2-like"/>
</dbReference>
<dbReference type="InterPro" id="IPR014790">
    <property type="entry name" value="MutL_C"/>
</dbReference>
<organism evidence="8 9">
    <name type="scientific">Corallincola platygyrae</name>
    <dbReference type="NCBI Taxonomy" id="1193278"/>
    <lineage>
        <taxon>Bacteria</taxon>
        <taxon>Pseudomonadati</taxon>
        <taxon>Pseudomonadota</taxon>
        <taxon>Gammaproteobacteria</taxon>
        <taxon>Alteromonadales</taxon>
        <taxon>Psychromonadaceae</taxon>
        <taxon>Corallincola</taxon>
    </lineage>
</organism>
<dbReference type="CDD" id="cd03482">
    <property type="entry name" value="MutL_Trans_MutL"/>
    <property type="match status" value="1"/>
</dbReference>
<evidence type="ECO:0000313" key="9">
    <source>
        <dbReference type="Proteomes" id="UP001597380"/>
    </source>
</evidence>
<dbReference type="InterPro" id="IPR038973">
    <property type="entry name" value="MutL/Mlh/Pms-like"/>
</dbReference>
<dbReference type="NCBIfam" id="NF000948">
    <property type="entry name" value="PRK00095.1-1"/>
    <property type="match status" value="1"/>
</dbReference>
<dbReference type="GO" id="GO:0004519">
    <property type="term" value="F:endonuclease activity"/>
    <property type="evidence" value="ECO:0007669"/>
    <property type="project" value="UniProtKB-KW"/>
</dbReference>
<evidence type="ECO:0000256" key="4">
    <source>
        <dbReference type="ARBA" id="ARBA00023204"/>
    </source>
</evidence>
<dbReference type="SUPFAM" id="SSF54211">
    <property type="entry name" value="Ribosomal protein S5 domain 2-like"/>
    <property type="match status" value="1"/>
</dbReference>
<dbReference type="InterPro" id="IPR020667">
    <property type="entry name" value="DNA_mismatch_repair_MutL"/>
</dbReference>
<dbReference type="NCBIfam" id="TIGR00585">
    <property type="entry name" value="mutl"/>
    <property type="match status" value="1"/>
</dbReference>
<dbReference type="SUPFAM" id="SSF55874">
    <property type="entry name" value="ATPase domain of HSP90 chaperone/DNA topoisomerase II/histidine kinase"/>
    <property type="match status" value="1"/>
</dbReference>
<dbReference type="CDD" id="cd16926">
    <property type="entry name" value="HATPase_MutL-MLH-PMS-like"/>
    <property type="match status" value="1"/>
</dbReference>
<dbReference type="InterPro" id="IPR042121">
    <property type="entry name" value="MutL_C_regsub"/>
</dbReference>
<dbReference type="SMART" id="SM01340">
    <property type="entry name" value="DNA_mis_repair"/>
    <property type="match status" value="1"/>
</dbReference>
<keyword evidence="8" id="KW-0540">Nuclease</keyword>
<dbReference type="InterPro" id="IPR020568">
    <property type="entry name" value="Ribosomal_Su5_D2-typ_SF"/>
</dbReference>
<keyword evidence="9" id="KW-1185">Reference proteome</keyword>
<reference evidence="9" key="1">
    <citation type="journal article" date="2019" name="Int. J. Syst. Evol. Microbiol.">
        <title>The Global Catalogue of Microorganisms (GCM) 10K type strain sequencing project: providing services to taxonomists for standard genome sequencing and annotation.</title>
        <authorList>
            <consortium name="The Broad Institute Genomics Platform"/>
            <consortium name="The Broad Institute Genome Sequencing Center for Infectious Disease"/>
            <person name="Wu L."/>
            <person name="Ma J."/>
        </authorList>
    </citation>
    <scope>NUCLEOTIDE SEQUENCE [LARGE SCALE GENOMIC DNA]</scope>
    <source>
        <strain evidence="9">CGMCC 1.10992</strain>
    </source>
</reference>
<dbReference type="RefSeq" id="WP_345339084.1">
    <property type="nucleotide sequence ID" value="NZ_BAABLI010000008.1"/>
</dbReference>
<dbReference type="PROSITE" id="PS00058">
    <property type="entry name" value="DNA_MISMATCH_REPAIR_1"/>
    <property type="match status" value="1"/>
</dbReference>
<dbReference type="EMBL" id="JBHUHT010000012">
    <property type="protein sequence ID" value="MFD2096530.1"/>
    <property type="molecule type" value="Genomic_DNA"/>
</dbReference>
<comment type="function">
    <text evidence="5">This protein is involved in the repair of mismatches in DNA. It is required for dam-dependent methyl-directed DNA mismatch repair. May act as a 'molecular matchmaker', a protein that promotes the formation of a stable complex between two or more DNA-binding proteins in an ATP-dependent manner without itself being part of a final effector complex.</text>
</comment>
<evidence type="ECO:0000256" key="5">
    <source>
        <dbReference type="HAMAP-Rule" id="MF_00149"/>
    </source>
</evidence>
<dbReference type="HAMAP" id="MF_00149">
    <property type="entry name" value="DNA_mis_repair"/>
    <property type="match status" value="1"/>
</dbReference>
<dbReference type="SUPFAM" id="SSF118116">
    <property type="entry name" value="DNA mismatch repair protein MutL"/>
    <property type="match status" value="1"/>
</dbReference>
<dbReference type="Gene3D" id="3.30.1370.100">
    <property type="entry name" value="MutL, C-terminal domain, regulatory subdomain"/>
    <property type="match status" value="1"/>
</dbReference>
<dbReference type="Pfam" id="PF08676">
    <property type="entry name" value="MutL_C"/>
    <property type="match status" value="1"/>
</dbReference>
<evidence type="ECO:0000256" key="6">
    <source>
        <dbReference type="SAM" id="MobiDB-lite"/>
    </source>
</evidence>
<keyword evidence="3 5" id="KW-0227">DNA damage</keyword>
<dbReference type="InterPro" id="IPR014762">
    <property type="entry name" value="DNA_mismatch_repair_CS"/>
</dbReference>
<dbReference type="Proteomes" id="UP001597380">
    <property type="component" value="Unassembled WGS sequence"/>
</dbReference>
<proteinExistence type="inferred from homology"/>
<accession>A0ABW4XND1</accession>
<protein>
    <recommendedName>
        <fullName evidence="2 5">DNA mismatch repair protein MutL</fullName>
    </recommendedName>
</protein>
<dbReference type="Pfam" id="PF01119">
    <property type="entry name" value="DNA_mis_repair"/>
    <property type="match status" value="1"/>
</dbReference>
<keyword evidence="4 5" id="KW-0234">DNA repair</keyword>
<dbReference type="InterPro" id="IPR002099">
    <property type="entry name" value="MutL/Mlh/PMS"/>
</dbReference>
<sequence length="629" mass="68858">MPIQILPPRLANQIAAGEVVERPASVVKELLENSLDAGATRIQIDIAKGGHQLIKIRDNGTGVAKEELTLALSRHATSKVSTLDDLEAITSMGFRGEALASISSVARLSFTSRTADQTEAWCAKAEGREMEVQLSPASHPQGTTVEVADLFFNTPARRRFLRTEKTEFTHIDEVVKRIALARKDVAITLTHNGKPVRQFRSGDSEAAISKRLQTVFGPSFLEGAIEVESVHHDMHLRGWIARPDSCRITNDYQYCYVNGRVMRDKLINHAIRQAYDERLGSDLHPVFLLYFDIDPRQVDVNVHPAKHEVRFHQSRLVHDYIYQVLHQALATSMQPELEQPSEAIPDTGLANSTVPGVSSAEGHSVAVAASYQNSYEPAPLRASESQPATGTGGYSSSYGASAGRGSHYGKPAVDSAAAAAYAELMHVPAEQRDVSSQIEPTPQNHEGSDSSNESDSRWLTLVKPHYLLLQEGEQLWLSNASRLLQTAHQAAIDQMLEAEVVSQPLLLPVSLVLSDLQLQAVQSHEAGLDKLGIKVAVKGHKLILRQIPARFRDCPWTQLLPVILDHLSAAESSAVETAMANGLQQCTNVGDLNELRKLCLPLAQGDISQYLTDRVQVDLSQSIKLLAKG</sequence>
<comment type="similarity">
    <text evidence="1 5">Belongs to the DNA mismatch repair MutL/HexB family.</text>
</comment>
<keyword evidence="8" id="KW-0255">Endonuclease</keyword>
<comment type="caution">
    <text evidence="8">The sequence shown here is derived from an EMBL/GenBank/DDBJ whole genome shotgun (WGS) entry which is preliminary data.</text>
</comment>
<evidence type="ECO:0000256" key="1">
    <source>
        <dbReference type="ARBA" id="ARBA00006082"/>
    </source>
</evidence>